<evidence type="ECO:0000256" key="4">
    <source>
        <dbReference type="SAM" id="MobiDB-lite"/>
    </source>
</evidence>
<dbReference type="Pfam" id="PF18051">
    <property type="entry name" value="RPN1_C"/>
    <property type="match status" value="1"/>
</dbReference>
<organism evidence="7 8">
    <name type="scientific">Tetrahymena thermophila (strain SB210)</name>
    <dbReference type="NCBI Taxonomy" id="312017"/>
    <lineage>
        <taxon>Eukaryota</taxon>
        <taxon>Sar</taxon>
        <taxon>Alveolata</taxon>
        <taxon>Ciliophora</taxon>
        <taxon>Intramacronucleata</taxon>
        <taxon>Oligohymenophorea</taxon>
        <taxon>Hymenostomatida</taxon>
        <taxon>Tetrahymenina</taxon>
        <taxon>Tetrahymenidae</taxon>
        <taxon>Tetrahymena</taxon>
    </lineage>
</organism>
<proteinExistence type="inferred from homology"/>
<dbReference type="InterPro" id="IPR040892">
    <property type="entry name" value="RPN1_N"/>
</dbReference>
<gene>
    <name evidence="7" type="ORF">TTHERM_00339610</name>
</gene>
<evidence type="ECO:0000313" key="7">
    <source>
        <dbReference type="EMBL" id="EAR97380.1"/>
    </source>
</evidence>
<dbReference type="Pfam" id="PF01851">
    <property type="entry name" value="PC_rep"/>
    <property type="match status" value="1"/>
</dbReference>
<dbReference type="Pfam" id="PF17781">
    <property type="entry name" value="RPN1_RPN2_N"/>
    <property type="match status" value="1"/>
</dbReference>
<dbReference type="InterPro" id="IPR016024">
    <property type="entry name" value="ARM-type_fold"/>
</dbReference>
<dbReference type="eggNOG" id="KOG2005">
    <property type="taxonomic scope" value="Eukaryota"/>
</dbReference>
<dbReference type="Gene3D" id="1.25.10.10">
    <property type="entry name" value="Leucine-rich Repeat Variant"/>
    <property type="match status" value="1"/>
</dbReference>
<dbReference type="EMBL" id="GG662666">
    <property type="protein sequence ID" value="EAR97380.1"/>
    <property type="molecule type" value="Genomic_DNA"/>
</dbReference>
<keyword evidence="3 7" id="KW-0647">Proteasome</keyword>
<dbReference type="RefSeq" id="XP_001017625.1">
    <property type="nucleotide sequence ID" value="XM_001017625.3"/>
</dbReference>
<dbReference type="PIRSF" id="PIRSF015965">
    <property type="entry name" value="26S_Psome_Rpn1"/>
    <property type="match status" value="1"/>
</dbReference>
<dbReference type="PANTHER" id="PTHR10943:SF1">
    <property type="entry name" value="26S PROTEASOME NON-ATPASE REGULATORY SUBUNIT 2"/>
    <property type="match status" value="1"/>
</dbReference>
<dbReference type="InterPro" id="IPR011989">
    <property type="entry name" value="ARM-like"/>
</dbReference>
<dbReference type="STRING" id="312017.I7M1R0"/>
<feature type="domain" description="26S proteasome non-ATPase regulatory subunit RPN1 C-terminal" evidence="6">
    <location>
        <begin position="816"/>
        <end position="870"/>
    </location>
</feature>
<dbReference type="GO" id="GO:0042176">
    <property type="term" value="P:regulation of protein catabolic process"/>
    <property type="evidence" value="ECO:0007669"/>
    <property type="project" value="InterPro"/>
</dbReference>
<dbReference type="GeneID" id="7840892"/>
<dbReference type="InterPro" id="IPR002015">
    <property type="entry name" value="Proteasome/cyclosome_rpt"/>
</dbReference>
<dbReference type="HOGENOM" id="CLU_008705_1_0_1"/>
<sequence length="882" mass="99263">MSDKNKMEEEKPVAEQPKKNNKKDKKEKEDELSEEDKKLKENIELWVLRIQDVDTNLASVALGQLREEVRKTTTSMTSVPKPFKFLKAHYEGLSKFYESSAPSQFKKELADFLSVISMTMAERGKQISLRYLKEGTLNDFKNWGYEYLNHLSADIGQTYNQRIEKKESTDDLIQLVEDIVPYFVENNAEHDAVDLLLEVDKLQFIKKFVNKENFERISLYLQQCCQYCVDQNEMEETLKVNYEIALSLQLYVSALRLAIKLDDIEKIKEVFQSCKDKLILKQLCYLIARQRIVLSELDLDEDLLKIASNQHLTDFYLRFAKELDALEPKKPEQVYKSVLEDNKAQIDSLNANIADTYVNAFVNMGCKKDTLMVVPKTEKPWIYNLKKTGIAAATSSIGLIDMWDIESGTEHINEYLNLSDGYGKQGALIGIGLFSSGIVDENLTAKALLESELSSKDELCKLGAIIGLGMAYAGSANEDLKAIFEPIFSDSSSKLQITAFAALSLGLIFVGKCDEDISQWIIQILAEYASSTEKYLDTHLARYFAVAMGLLFLGQQERAEATIECMGIIEHDFAKYCEITIEGCAYAGSGNVLKVQKMLHHCTQKVEEDKSAFQQAAIVSLALISSSEGIGNEMAHRSLNHILQYCELPVKRAVPLALAILNISNPKINVMDLLLKFSHDDDQELSQRAIFSMGLVGAGTNNSRLADILRNLSSTYKQDSSNKFFIRIAQGLVQMGKGMVTLQPYYSDKFLLNKVGLSGIITVIHSLMDTKSVFGDQHYTMLYLGLAAYPRMLFTVDENGENKAIDIRVGQAVDVVGQAGKPKKITGFQTHQSPVLISYGERAELGSDEYIPLQATVLENIIIVQKNPDYVPEEESKNKRKQ</sequence>
<evidence type="ECO:0000313" key="8">
    <source>
        <dbReference type="Proteomes" id="UP000009168"/>
    </source>
</evidence>
<feature type="region of interest" description="Disordered" evidence="4">
    <location>
        <begin position="1"/>
        <end position="36"/>
    </location>
</feature>
<dbReference type="KEGG" id="tet:TTHERM_00339610"/>
<reference evidence="8" key="1">
    <citation type="journal article" date="2006" name="PLoS Biol.">
        <title>Macronuclear genome sequence of the ciliate Tetrahymena thermophila, a model eukaryote.</title>
        <authorList>
            <person name="Eisen J.A."/>
            <person name="Coyne R.S."/>
            <person name="Wu M."/>
            <person name="Wu D."/>
            <person name="Thiagarajan M."/>
            <person name="Wortman J.R."/>
            <person name="Badger J.H."/>
            <person name="Ren Q."/>
            <person name="Amedeo P."/>
            <person name="Jones K.M."/>
            <person name="Tallon L.J."/>
            <person name="Delcher A.L."/>
            <person name="Salzberg S.L."/>
            <person name="Silva J.C."/>
            <person name="Haas B.J."/>
            <person name="Majoros W.H."/>
            <person name="Farzad M."/>
            <person name="Carlton J.M."/>
            <person name="Smith R.K. Jr."/>
            <person name="Garg J."/>
            <person name="Pearlman R.E."/>
            <person name="Karrer K.M."/>
            <person name="Sun L."/>
            <person name="Manning G."/>
            <person name="Elde N.C."/>
            <person name="Turkewitz A.P."/>
            <person name="Asai D.J."/>
            <person name="Wilkes D.E."/>
            <person name="Wang Y."/>
            <person name="Cai H."/>
            <person name="Collins K."/>
            <person name="Stewart B.A."/>
            <person name="Lee S.R."/>
            <person name="Wilamowska K."/>
            <person name="Weinberg Z."/>
            <person name="Ruzzo W.L."/>
            <person name="Wloga D."/>
            <person name="Gaertig J."/>
            <person name="Frankel J."/>
            <person name="Tsao C.-C."/>
            <person name="Gorovsky M.A."/>
            <person name="Keeling P.J."/>
            <person name="Waller R.F."/>
            <person name="Patron N.J."/>
            <person name="Cherry J.M."/>
            <person name="Stover N.A."/>
            <person name="Krieger C.J."/>
            <person name="del Toro C."/>
            <person name="Ryder H.F."/>
            <person name="Williamson S.C."/>
            <person name="Barbeau R.A."/>
            <person name="Hamilton E.P."/>
            <person name="Orias E."/>
        </authorList>
    </citation>
    <scope>NUCLEOTIDE SEQUENCE [LARGE SCALE GENOMIC DNA]</scope>
    <source>
        <strain evidence="8">SB210</strain>
    </source>
</reference>
<evidence type="ECO:0000259" key="6">
    <source>
        <dbReference type="Pfam" id="PF18051"/>
    </source>
</evidence>
<dbReference type="InParanoid" id="I7M1R0"/>
<dbReference type="GO" id="GO:0005634">
    <property type="term" value="C:nucleus"/>
    <property type="evidence" value="ECO:0007669"/>
    <property type="project" value="TreeGrafter"/>
</dbReference>
<protein>
    <submittedName>
        <fullName evidence="7">26S proteasome regulatory subunit</fullName>
    </submittedName>
</protein>
<dbReference type="SUPFAM" id="SSF48371">
    <property type="entry name" value="ARM repeat"/>
    <property type="match status" value="1"/>
</dbReference>
<dbReference type="FunCoup" id="I7M1R0">
    <property type="interactions" value="723"/>
</dbReference>
<dbReference type="GO" id="GO:0043161">
    <property type="term" value="P:proteasome-mediated ubiquitin-dependent protein catabolic process"/>
    <property type="evidence" value="ECO:0007669"/>
    <property type="project" value="TreeGrafter"/>
</dbReference>
<dbReference type="InterPro" id="IPR016643">
    <property type="entry name" value="26S_Psome_Rpn1"/>
</dbReference>
<feature type="domain" description="RPN1 N-terminal" evidence="5">
    <location>
        <begin position="43"/>
        <end position="340"/>
    </location>
</feature>
<dbReference type="AlphaFoldDB" id="I7M1R0"/>
<dbReference type="Proteomes" id="UP000009168">
    <property type="component" value="Unassembled WGS sequence"/>
</dbReference>
<name>I7M1R0_TETTS</name>
<evidence type="ECO:0000256" key="1">
    <source>
        <dbReference type="ARBA" id="ARBA00005460"/>
    </source>
</evidence>
<evidence type="ECO:0000259" key="5">
    <source>
        <dbReference type="Pfam" id="PF17781"/>
    </source>
</evidence>
<keyword evidence="8" id="KW-1185">Reference proteome</keyword>
<dbReference type="InterPro" id="IPR041433">
    <property type="entry name" value="RPN1_C"/>
</dbReference>
<dbReference type="GO" id="GO:0008540">
    <property type="term" value="C:proteasome regulatory particle, base subcomplex"/>
    <property type="evidence" value="ECO:0007669"/>
    <property type="project" value="TreeGrafter"/>
</dbReference>
<evidence type="ECO:0000256" key="2">
    <source>
        <dbReference type="ARBA" id="ARBA00022737"/>
    </source>
</evidence>
<dbReference type="OrthoDB" id="10252509at2759"/>
<keyword evidence="2" id="KW-0677">Repeat</keyword>
<accession>I7M1R0</accession>
<dbReference type="GO" id="GO:0030234">
    <property type="term" value="F:enzyme regulator activity"/>
    <property type="evidence" value="ECO:0007669"/>
    <property type="project" value="InterPro"/>
</dbReference>
<dbReference type="OMA" id="GTCNGDI"/>
<comment type="similarity">
    <text evidence="1">Belongs to the proteasome subunit S2 family.</text>
</comment>
<evidence type="ECO:0000256" key="3">
    <source>
        <dbReference type="ARBA" id="ARBA00022942"/>
    </source>
</evidence>
<dbReference type="GO" id="GO:0034515">
    <property type="term" value="C:proteasome storage granule"/>
    <property type="evidence" value="ECO:0007669"/>
    <property type="project" value="TreeGrafter"/>
</dbReference>
<dbReference type="PANTHER" id="PTHR10943">
    <property type="entry name" value="26S PROTEASOME NON-ATPASE REGULATORY SUBUNIT"/>
    <property type="match status" value="1"/>
</dbReference>